<dbReference type="PANTHER" id="PTHR48111:SF2">
    <property type="entry name" value="RESPONSE REGULATOR SAER"/>
    <property type="match status" value="1"/>
</dbReference>
<evidence type="ECO:0000256" key="4">
    <source>
        <dbReference type="ARBA" id="ARBA00023015"/>
    </source>
</evidence>
<dbReference type="Pfam" id="PF00072">
    <property type="entry name" value="Response_reg"/>
    <property type="match status" value="1"/>
</dbReference>
<dbReference type="GO" id="GO:0000976">
    <property type="term" value="F:transcription cis-regulatory region binding"/>
    <property type="evidence" value="ECO:0007669"/>
    <property type="project" value="TreeGrafter"/>
</dbReference>
<dbReference type="SMART" id="SM00862">
    <property type="entry name" value="Trans_reg_C"/>
    <property type="match status" value="1"/>
</dbReference>
<evidence type="ECO:0000259" key="11">
    <source>
        <dbReference type="PROSITE" id="PS51755"/>
    </source>
</evidence>
<dbReference type="AlphaFoldDB" id="A0A4Q9WAW1"/>
<comment type="caution">
    <text evidence="12">The sequence shown here is derived from an EMBL/GenBank/DDBJ whole genome shotgun (WGS) entry which is preliminary data.</text>
</comment>
<evidence type="ECO:0000256" key="3">
    <source>
        <dbReference type="ARBA" id="ARBA00023012"/>
    </source>
</evidence>
<keyword evidence="3" id="KW-0902">Two-component regulatory system</keyword>
<dbReference type="InterPro" id="IPR039420">
    <property type="entry name" value="WalR-like"/>
</dbReference>
<name>A0A4Q9WAW1_STALU</name>
<keyword evidence="4" id="KW-0805">Transcription regulation</keyword>
<feature type="domain" description="OmpR/PhoB-type" evidence="11">
    <location>
        <begin position="127"/>
        <end position="223"/>
    </location>
</feature>
<keyword evidence="2" id="KW-0716">Sensory transduction</keyword>
<evidence type="ECO:0000256" key="1">
    <source>
        <dbReference type="ARBA" id="ARBA00022553"/>
    </source>
</evidence>
<dbReference type="InterPro" id="IPR001789">
    <property type="entry name" value="Sig_transdc_resp-reg_receiver"/>
</dbReference>
<dbReference type="Gene3D" id="1.10.10.10">
    <property type="entry name" value="Winged helix-like DNA-binding domain superfamily/Winged helix DNA-binding domain"/>
    <property type="match status" value="1"/>
</dbReference>
<proteinExistence type="predicted"/>
<dbReference type="CDD" id="cd00383">
    <property type="entry name" value="trans_reg_C"/>
    <property type="match status" value="1"/>
</dbReference>
<dbReference type="Gene3D" id="6.10.250.690">
    <property type="match status" value="1"/>
</dbReference>
<dbReference type="GO" id="GO:0006355">
    <property type="term" value="P:regulation of DNA-templated transcription"/>
    <property type="evidence" value="ECO:0007669"/>
    <property type="project" value="InterPro"/>
</dbReference>
<feature type="DNA-binding region" description="OmpR/PhoB-type" evidence="9">
    <location>
        <begin position="127"/>
        <end position="223"/>
    </location>
</feature>
<dbReference type="InterPro" id="IPR011006">
    <property type="entry name" value="CheY-like_superfamily"/>
</dbReference>
<dbReference type="InterPro" id="IPR036388">
    <property type="entry name" value="WH-like_DNA-bd_sf"/>
</dbReference>
<dbReference type="SUPFAM" id="SSF52172">
    <property type="entry name" value="CheY-like"/>
    <property type="match status" value="1"/>
</dbReference>
<protein>
    <recommendedName>
        <fullName evidence="7">Response regulator SaeR</fullName>
    </recommendedName>
</protein>
<keyword evidence="5 9" id="KW-0238">DNA-binding</keyword>
<evidence type="ECO:0000256" key="7">
    <source>
        <dbReference type="ARBA" id="ARBA00040348"/>
    </source>
</evidence>
<dbReference type="GO" id="GO:0005829">
    <property type="term" value="C:cytosol"/>
    <property type="evidence" value="ECO:0007669"/>
    <property type="project" value="TreeGrafter"/>
</dbReference>
<dbReference type="PROSITE" id="PS51755">
    <property type="entry name" value="OMPR_PHOB"/>
    <property type="match status" value="1"/>
</dbReference>
<evidence type="ECO:0000256" key="9">
    <source>
        <dbReference type="PROSITE-ProRule" id="PRU01091"/>
    </source>
</evidence>
<sequence length="223" mass="25454">MGYHALIIEDDIDIAHILSLTLTKMHIKTTLNFSGQEAIETLEKDQFDLILLDLMLPEVSGEEVLSYIKAHANSRVVVISAKTDVEEKVRLLSSGADDYLTKPFDTKELAARIDVQLRNLQQMPRQGDILTWRDLTIDKQTRKVQVKNQVLNVTNTEYDILCLFMLTPEQPISKQKIYENIQGIYLGDDNTVNVHISNIRKKLAAFSDESYIKTVWGIGFMLE</sequence>
<dbReference type="SMART" id="SM00448">
    <property type="entry name" value="REC"/>
    <property type="match status" value="1"/>
</dbReference>
<accession>A0A4Q9WAW1</accession>
<dbReference type="Pfam" id="PF00486">
    <property type="entry name" value="Trans_reg_C"/>
    <property type="match status" value="1"/>
</dbReference>
<dbReference type="PANTHER" id="PTHR48111">
    <property type="entry name" value="REGULATOR OF RPOS"/>
    <property type="match status" value="1"/>
</dbReference>
<dbReference type="Gene3D" id="3.40.50.2300">
    <property type="match status" value="1"/>
</dbReference>
<dbReference type="Proteomes" id="UP000293637">
    <property type="component" value="Unassembled WGS sequence"/>
</dbReference>
<keyword evidence="6" id="KW-0804">Transcription</keyword>
<dbReference type="EMBL" id="SCHB01000003">
    <property type="protein sequence ID" value="TBW72406.1"/>
    <property type="molecule type" value="Genomic_DNA"/>
</dbReference>
<evidence type="ECO:0000256" key="5">
    <source>
        <dbReference type="ARBA" id="ARBA00023125"/>
    </source>
</evidence>
<evidence type="ECO:0000256" key="6">
    <source>
        <dbReference type="ARBA" id="ARBA00023163"/>
    </source>
</evidence>
<feature type="modified residue" description="4-aspartylphosphate" evidence="8">
    <location>
        <position position="53"/>
    </location>
</feature>
<evidence type="ECO:0000313" key="12">
    <source>
        <dbReference type="EMBL" id="TBW72406.1"/>
    </source>
</evidence>
<keyword evidence="1 8" id="KW-0597">Phosphoprotein</keyword>
<dbReference type="InterPro" id="IPR001867">
    <property type="entry name" value="OmpR/PhoB-type_DNA-bd"/>
</dbReference>
<evidence type="ECO:0000313" key="13">
    <source>
        <dbReference type="Proteomes" id="UP000293637"/>
    </source>
</evidence>
<organism evidence="12 13">
    <name type="scientific">Staphylococcus lugdunensis</name>
    <dbReference type="NCBI Taxonomy" id="28035"/>
    <lineage>
        <taxon>Bacteria</taxon>
        <taxon>Bacillati</taxon>
        <taxon>Bacillota</taxon>
        <taxon>Bacilli</taxon>
        <taxon>Bacillales</taxon>
        <taxon>Staphylococcaceae</taxon>
        <taxon>Staphylococcus</taxon>
    </lineage>
</organism>
<dbReference type="RefSeq" id="WP_037555015.1">
    <property type="nucleotide sequence ID" value="NZ_CAXOPE010000001.1"/>
</dbReference>
<dbReference type="GO" id="GO:0000156">
    <property type="term" value="F:phosphorelay response regulator activity"/>
    <property type="evidence" value="ECO:0007669"/>
    <property type="project" value="TreeGrafter"/>
</dbReference>
<dbReference type="GO" id="GO:0032993">
    <property type="term" value="C:protein-DNA complex"/>
    <property type="evidence" value="ECO:0007669"/>
    <property type="project" value="TreeGrafter"/>
</dbReference>
<reference evidence="12 13" key="1">
    <citation type="journal article" date="2019" name="Sci. Transl. Med.">
        <title>Quorum sensing between bacterial species on the skin protects against epidermal injury in atopic dermatitis.</title>
        <authorList>
            <person name="Williams M.R."/>
        </authorList>
    </citation>
    <scope>NUCLEOTIDE SEQUENCE [LARGE SCALE GENOMIC DNA]</scope>
    <source>
        <strain evidence="12 13">E7</strain>
    </source>
</reference>
<evidence type="ECO:0000256" key="8">
    <source>
        <dbReference type="PROSITE-ProRule" id="PRU00169"/>
    </source>
</evidence>
<gene>
    <name evidence="12" type="ORF">EQ812_05345</name>
</gene>
<evidence type="ECO:0000256" key="2">
    <source>
        <dbReference type="ARBA" id="ARBA00022606"/>
    </source>
</evidence>
<feature type="domain" description="Response regulatory" evidence="10">
    <location>
        <begin position="4"/>
        <end position="117"/>
    </location>
</feature>
<dbReference type="PROSITE" id="PS50110">
    <property type="entry name" value="RESPONSE_REGULATORY"/>
    <property type="match status" value="1"/>
</dbReference>
<evidence type="ECO:0000259" key="10">
    <source>
        <dbReference type="PROSITE" id="PS50110"/>
    </source>
</evidence>